<protein>
    <submittedName>
        <fullName evidence="3">PiggyBac transposable element-derived protein 3-like</fullName>
    </submittedName>
</protein>
<evidence type="ECO:0000259" key="1">
    <source>
        <dbReference type="Pfam" id="PF13843"/>
    </source>
</evidence>
<keyword evidence="2" id="KW-1185">Reference proteome</keyword>
<gene>
    <name evidence="3" type="primary">LOC109579709</name>
</gene>
<accession>A0ABM3IXY4</accession>
<dbReference type="RefSeq" id="XP_049301846.1">
    <property type="nucleotide sequence ID" value="XM_049445889.1"/>
</dbReference>
<organism evidence="2 3">
    <name type="scientific">Bactrocera dorsalis</name>
    <name type="common">Oriental fruit fly</name>
    <name type="synonym">Dacus dorsalis</name>
    <dbReference type="NCBI Taxonomy" id="27457"/>
    <lineage>
        <taxon>Eukaryota</taxon>
        <taxon>Metazoa</taxon>
        <taxon>Ecdysozoa</taxon>
        <taxon>Arthropoda</taxon>
        <taxon>Hexapoda</taxon>
        <taxon>Insecta</taxon>
        <taxon>Pterygota</taxon>
        <taxon>Neoptera</taxon>
        <taxon>Endopterygota</taxon>
        <taxon>Diptera</taxon>
        <taxon>Brachycera</taxon>
        <taxon>Muscomorpha</taxon>
        <taxon>Tephritoidea</taxon>
        <taxon>Tephritidae</taxon>
        <taxon>Bactrocera</taxon>
        <taxon>Bactrocera</taxon>
    </lineage>
</organism>
<feature type="domain" description="PiggyBac transposable element-derived protein" evidence="1">
    <location>
        <begin position="149"/>
        <end position="388"/>
    </location>
</feature>
<evidence type="ECO:0000313" key="3">
    <source>
        <dbReference type="RefSeq" id="XP_049301846.1"/>
    </source>
</evidence>
<name>A0ABM3IXY4_BACDO</name>
<dbReference type="Proteomes" id="UP001652620">
    <property type="component" value="Chromosome 1"/>
</dbReference>
<dbReference type="InterPro" id="IPR029526">
    <property type="entry name" value="PGBD"/>
</dbReference>
<evidence type="ECO:0000313" key="2">
    <source>
        <dbReference type="Proteomes" id="UP001652620"/>
    </source>
</evidence>
<reference evidence="2" key="1">
    <citation type="submission" date="2025-05" db="UniProtKB">
        <authorList>
            <consortium name="RefSeq"/>
        </authorList>
    </citation>
    <scope>NUCLEOTIDE SEQUENCE [LARGE SCALE GENOMIC DNA]</scope>
</reference>
<proteinExistence type="predicted"/>
<dbReference type="InterPro" id="IPR052638">
    <property type="entry name" value="PiggyBac_TE-derived"/>
</dbReference>
<sequence length="404" mass="46519">MTRRQATTEEIVGWLQDLNEDDDAEIIENINNANFIDVTLLPPEEQELSDCDDADEDDEGTLGDLGRGVLKRACEIRIDNSEVEEPQFLNEASSSLAPRTRTSTQRKTKKKKICRKWSKIVLKASECSITAIREHTPDIVADILENDLSPIQLFKRIFDSEFMECIQSETVKYAINKGDEAFTVSLEELYTYFGILILSGYNKVPATRMYWETESDVYNHLVAGSMARNKFEKIHRYLHFNDNTQIDSNNKAFKVQPVLDHLNTKFKELGKPFGTSFSVDESMEPYFGKHSFKQFIRGKPIRYGYKIWCMTTSEGYLLNFDLYTGKSMIRSNEPLGLSVTKSLCYDIVPEHSTVFLDNYFNSFKLLEEFDKKNITVVGTIRSDRIENAPLSSMKRELYVVLVKH</sequence>
<dbReference type="PANTHER" id="PTHR47055:SF3">
    <property type="entry name" value="PHORBOL-ESTER_DAG-TYPE DOMAIN-CONTAINING PROTEIN"/>
    <property type="match status" value="1"/>
</dbReference>
<reference evidence="3" key="2">
    <citation type="submission" date="2025-08" db="UniProtKB">
        <authorList>
            <consortium name="RefSeq"/>
        </authorList>
    </citation>
    <scope>IDENTIFICATION</scope>
    <source>
        <tissue evidence="3">Adult</tissue>
    </source>
</reference>
<dbReference type="PANTHER" id="PTHR47055">
    <property type="entry name" value="DDE_TNP_1_7 DOMAIN-CONTAINING PROTEIN"/>
    <property type="match status" value="1"/>
</dbReference>
<dbReference type="GeneID" id="109579709"/>
<dbReference type="Pfam" id="PF13843">
    <property type="entry name" value="DDE_Tnp_1_7"/>
    <property type="match status" value="1"/>
</dbReference>